<evidence type="ECO:0000256" key="7">
    <source>
        <dbReference type="SAM" id="Phobius"/>
    </source>
</evidence>
<feature type="transmembrane region" description="Helical" evidence="7">
    <location>
        <begin position="292"/>
        <end position="312"/>
    </location>
</feature>
<comment type="caution">
    <text evidence="8">The sequence shown here is derived from an EMBL/GenBank/DDBJ whole genome shotgun (WGS) entry which is preliminary data.</text>
</comment>
<dbReference type="InterPro" id="IPR031312">
    <property type="entry name" value="Na/sul_symport_CS"/>
</dbReference>
<comment type="subcellular location">
    <subcellularLocation>
        <location evidence="1">Membrane</location>
        <topology evidence="1">Multi-pass membrane protein</topology>
    </subcellularLocation>
</comment>
<dbReference type="Proteomes" id="UP000678393">
    <property type="component" value="Unassembled WGS sequence"/>
</dbReference>
<sequence>EDEGIFKNLDPRSQVLLKMFGLCVCYSANIGGMATLIGTMPNIVLSSMVAEMSKTSLVTFTNWLAFSLPVTVLTLAGAYLWMCILVFGFRNTLTCRPVISDQELKLITETVKEEYRRLGSIRFNEVIVLVHFLILVVLWLTRDLGTVPGWSSLFQNRFVSDGSAAIAVATSLFIFPEHRPNVLFFRRKGDDSPSSSTPSILNWKQTCRKLPWGVLFLTGGGIALTEAAKISGLSKIIASNLTFIQHLPMWTAGLVVTVVTSLVTEVTSNTVVVLLLLPILKDIAVTLAMNPMYLMLPATLASSLAFMLPVATPPNALVFSYGDLKSMDMIKSGAVLNVIGVVVIVLAMNTWGFAIYDLGNFPAWAVPAAITGETTNFSVNSTTSSNFTTVAK</sequence>
<reference evidence="8" key="1">
    <citation type="submission" date="2021-04" db="EMBL/GenBank/DDBJ databases">
        <authorList>
            <consortium name="Molecular Ecology Group"/>
        </authorList>
    </citation>
    <scope>NUCLEOTIDE SEQUENCE</scope>
</reference>
<evidence type="ECO:0000256" key="6">
    <source>
        <dbReference type="ARBA" id="ARBA00023136"/>
    </source>
</evidence>
<feature type="transmembrane region" description="Helical" evidence="7">
    <location>
        <begin position="63"/>
        <end position="87"/>
    </location>
</feature>
<proteinExistence type="inferred from homology"/>
<feature type="transmembrane region" description="Helical" evidence="7">
    <location>
        <begin position="210"/>
        <end position="230"/>
    </location>
</feature>
<evidence type="ECO:0000313" key="9">
    <source>
        <dbReference type="Proteomes" id="UP000678393"/>
    </source>
</evidence>
<dbReference type="OrthoDB" id="6111265at2759"/>
<dbReference type="Pfam" id="PF00939">
    <property type="entry name" value="Na_sulph_symp"/>
    <property type="match status" value="1"/>
</dbReference>
<gene>
    <name evidence="8" type="ORF">CUNI_LOCUS3781</name>
</gene>
<feature type="transmembrane region" description="Helical" evidence="7">
    <location>
        <begin position="332"/>
        <end position="356"/>
    </location>
</feature>
<dbReference type="EMBL" id="CAJHNH020000516">
    <property type="protein sequence ID" value="CAG5118223.1"/>
    <property type="molecule type" value="Genomic_DNA"/>
</dbReference>
<dbReference type="InterPro" id="IPR001898">
    <property type="entry name" value="SLC13A/DASS"/>
</dbReference>
<dbReference type="AlphaFoldDB" id="A0A8S3YMS7"/>
<evidence type="ECO:0000313" key="8">
    <source>
        <dbReference type="EMBL" id="CAG5118223.1"/>
    </source>
</evidence>
<protein>
    <recommendedName>
        <fullName evidence="10">Solute carrier family 13 member 1</fullName>
    </recommendedName>
</protein>
<dbReference type="PANTHER" id="PTHR10283:SF82">
    <property type="entry name" value="SOLUTE CARRIER FAMILY 13 MEMBER 2"/>
    <property type="match status" value="1"/>
</dbReference>
<feature type="transmembrane region" description="Helical" evidence="7">
    <location>
        <begin position="123"/>
        <end position="142"/>
    </location>
</feature>
<evidence type="ECO:0000256" key="2">
    <source>
        <dbReference type="ARBA" id="ARBA00006772"/>
    </source>
</evidence>
<keyword evidence="5 7" id="KW-1133">Transmembrane helix</keyword>
<organism evidence="8 9">
    <name type="scientific">Candidula unifasciata</name>
    <dbReference type="NCBI Taxonomy" id="100452"/>
    <lineage>
        <taxon>Eukaryota</taxon>
        <taxon>Metazoa</taxon>
        <taxon>Spiralia</taxon>
        <taxon>Lophotrochozoa</taxon>
        <taxon>Mollusca</taxon>
        <taxon>Gastropoda</taxon>
        <taxon>Heterobranchia</taxon>
        <taxon>Euthyneura</taxon>
        <taxon>Panpulmonata</taxon>
        <taxon>Eupulmonata</taxon>
        <taxon>Stylommatophora</taxon>
        <taxon>Helicina</taxon>
        <taxon>Helicoidea</taxon>
        <taxon>Geomitridae</taxon>
        <taxon>Candidula</taxon>
    </lineage>
</organism>
<feature type="transmembrane region" description="Helical" evidence="7">
    <location>
        <begin position="250"/>
        <end position="280"/>
    </location>
</feature>
<accession>A0A8S3YMS7</accession>
<keyword evidence="9" id="KW-1185">Reference proteome</keyword>
<keyword evidence="6 7" id="KW-0472">Membrane</keyword>
<evidence type="ECO:0000256" key="5">
    <source>
        <dbReference type="ARBA" id="ARBA00022989"/>
    </source>
</evidence>
<feature type="non-terminal residue" evidence="8">
    <location>
        <position position="392"/>
    </location>
</feature>
<evidence type="ECO:0000256" key="1">
    <source>
        <dbReference type="ARBA" id="ARBA00004141"/>
    </source>
</evidence>
<dbReference type="PROSITE" id="PS01271">
    <property type="entry name" value="NA_SULFATE"/>
    <property type="match status" value="1"/>
</dbReference>
<comment type="similarity">
    <text evidence="2">Belongs to the SLC13A/DASS transporter (TC 2.A.47) family. NADC subfamily.</text>
</comment>
<dbReference type="GO" id="GO:0005886">
    <property type="term" value="C:plasma membrane"/>
    <property type="evidence" value="ECO:0007669"/>
    <property type="project" value="TreeGrafter"/>
</dbReference>
<evidence type="ECO:0008006" key="10">
    <source>
        <dbReference type="Google" id="ProtNLM"/>
    </source>
</evidence>
<keyword evidence="3" id="KW-0813">Transport</keyword>
<keyword evidence="4 7" id="KW-0812">Transmembrane</keyword>
<feature type="transmembrane region" description="Helical" evidence="7">
    <location>
        <begin position="20"/>
        <end position="43"/>
    </location>
</feature>
<feature type="transmembrane region" description="Helical" evidence="7">
    <location>
        <begin position="162"/>
        <end position="178"/>
    </location>
</feature>
<dbReference type="PANTHER" id="PTHR10283">
    <property type="entry name" value="SOLUTE CARRIER FAMILY 13 MEMBER"/>
    <property type="match status" value="1"/>
</dbReference>
<dbReference type="GO" id="GO:0015141">
    <property type="term" value="F:succinate transmembrane transporter activity"/>
    <property type="evidence" value="ECO:0007669"/>
    <property type="project" value="UniProtKB-ARBA"/>
</dbReference>
<name>A0A8S3YMS7_9EUPU</name>
<evidence type="ECO:0000256" key="3">
    <source>
        <dbReference type="ARBA" id="ARBA00022448"/>
    </source>
</evidence>
<evidence type="ECO:0000256" key="4">
    <source>
        <dbReference type="ARBA" id="ARBA00022692"/>
    </source>
</evidence>